<evidence type="ECO:0000259" key="1">
    <source>
        <dbReference type="Pfam" id="PF01909"/>
    </source>
</evidence>
<dbReference type="PANTHER" id="PTHR33933">
    <property type="entry name" value="NUCLEOTIDYLTRANSFERASE"/>
    <property type="match status" value="1"/>
</dbReference>
<dbReference type="RefSeq" id="WP_127016332.1">
    <property type="nucleotide sequence ID" value="NZ_CP016379.1"/>
</dbReference>
<name>A0A3S9SXH9_9FIRM</name>
<dbReference type="Gene3D" id="3.30.460.10">
    <property type="entry name" value="Beta Polymerase, domain 2"/>
    <property type="match status" value="1"/>
</dbReference>
<dbReference type="KEGG" id="aft:BBF96_06085"/>
<dbReference type="Pfam" id="PF01909">
    <property type="entry name" value="NTP_transf_2"/>
    <property type="match status" value="1"/>
</dbReference>
<dbReference type="PANTHER" id="PTHR33933:SF1">
    <property type="entry name" value="PROTEIN ADENYLYLTRANSFERASE MNTA-RELATED"/>
    <property type="match status" value="1"/>
</dbReference>
<sequence length="233" mass="27091">MIEKFEKVIDQICKELQQRDNLVGIILFGSLAKGNYHKGSDIDLYVVGEDEKDRVTFFYREGIPVQLLWRSVEDFKKKILKPTRDIPMGLIGKILYDPTGMIQKYMEKSRKLADQGPKPLTDHEKIMIRATLSQDMEIINGLLDKGKTAEAVILMNDLLLEAISAYYDIKKWWMPKRKHLISDLKNHHPDLGTLAEKIILETNPKEKFKKLYKLRNIVLDLMGGELKEFEIIF</sequence>
<proteinExistence type="predicted"/>
<dbReference type="InterPro" id="IPR002934">
    <property type="entry name" value="Polymerase_NTP_transf_dom"/>
</dbReference>
<protein>
    <recommendedName>
        <fullName evidence="1">Polymerase nucleotidyl transferase domain-containing protein</fullName>
    </recommendedName>
</protein>
<dbReference type="InterPro" id="IPR052548">
    <property type="entry name" value="Type_VII_TA_antitoxin"/>
</dbReference>
<accession>A0A3S9SXH9</accession>
<evidence type="ECO:0000313" key="3">
    <source>
        <dbReference type="Proteomes" id="UP000267250"/>
    </source>
</evidence>
<dbReference type="InterPro" id="IPR043519">
    <property type="entry name" value="NT_sf"/>
</dbReference>
<dbReference type="SUPFAM" id="SSF81301">
    <property type="entry name" value="Nucleotidyltransferase"/>
    <property type="match status" value="1"/>
</dbReference>
<organism evidence="2 3">
    <name type="scientific">Anoxybacter fermentans</name>
    <dbReference type="NCBI Taxonomy" id="1323375"/>
    <lineage>
        <taxon>Bacteria</taxon>
        <taxon>Bacillati</taxon>
        <taxon>Bacillota</taxon>
        <taxon>Clostridia</taxon>
        <taxon>Halanaerobiales</taxon>
        <taxon>Anoxybacter</taxon>
    </lineage>
</organism>
<dbReference type="Proteomes" id="UP000267250">
    <property type="component" value="Chromosome"/>
</dbReference>
<dbReference type="OrthoDB" id="9803106at2"/>
<reference evidence="2 3" key="1">
    <citation type="submission" date="2016-07" db="EMBL/GenBank/DDBJ databases">
        <title>Genome and transcriptome analysis of iron-reducing fermentative bacteria Anoxybacter fermentans.</title>
        <authorList>
            <person name="Zeng X."/>
            <person name="Shao Z."/>
        </authorList>
    </citation>
    <scope>NUCLEOTIDE SEQUENCE [LARGE SCALE GENOMIC DNA]</scope>
    <source>
        <strain evidence="2 3">DY22613</strain>
    </source>
</reference>
<feature type="domain" description="Polymerase nucleotidyl transferase" evidence="1">
    <location>
        <begin position="9"/>
        <end position="62"/>
    </location>
</feature>
<evidence type="ECO:0000313" key="2">
    <source>
        <dbReference type="EMBL" id="AZR73001.1"/>
    </source>
</evidence>
<gene>
    <name evidence="2" type="ORF">BBF96_06085</name>
</gene>
<keyword evidence="3" id="KW-1185">Reference proteome</keyword>
<dbReference type="CDD" id="cd05403">
    <property type="entry name" value="NT_KNTase_like"/>
    <property type="match status" value="1"/>
</dbReference>
<dbReference type="AlphaFoldDB" id="A0A3S9SXH9"/>
<dbReference type="EMBL" id="CP016379">
    <property type="protein sequence ID" value="AZR73001.1"/>
    <property type="molecule type" value="Genomic_DNA"/>
</dbReference>
<dbReference type="GO" id="GO:0016779">
    <property type="term" value="F:nucleotidyltransferase activity"/>
    <property type="evidence" value="ECO:0007669"/>
    <property type="project" value="InterPro"/>
</dbReference>